<organism evidence="1">
    <name type="scientific">Diabrotica virgifera virgifera</name>
    <name type="common">western corn rootworm</name>
    <dbReference type="NCBI Taxonomy" id="50390"/>
    <lineage>
        <taxon>Eukaryota</taxon>
        <taxon>Metazoa</taxon>
        <taxon>Ecdysozoa</taxon>
        <taxon>Arthropoda</taxon>
        <taxon>Hexapoda</taxon>
        <taxon>Insecta</taxon>
        <taxon>Pterygota</taxon>
        <taxon>Neoptera</taxon>
        <taxon>Endopterygota</taxon>
        <taxon>Coleoptera</taxon>
        <taxon>Polyphaga</taxon>
        <taxon>Cucujiformia</taxon>
        <taxon>Chrysomeloidea</taxon>
        <taxon>Chrysomelidae</taxon>
        <taxon>Galerucinae</taxon>
        <taxon>Diabroticina</taxon>
        <taxon>Diabroticites</taxon>
        <taxon>Diabrotica</taxon>
    </lineage>
</organism>
<dbReference type="AlphaFoldDB" id="A0A6P7H798"/>
<gene>
    <name evidence="1" type="primary">LOC114347994</name>
</gene>
<dbReference type="InParanoid" id="A0A6P7H798"/>
<dbReference type="RefSeq" id="XP_028154437.1">
    <property type="nucleotide sequence ID" value="XM_028298636.1"/>
</dbReference>
<name>A0A6P7H798_DIAVI</name>
<reference evidence="1" key="1">
    <citation type="submission" date="2025-08" db="UniProtKB">
        <authorList>
            <consortium name="RefSeq"/>
        </authorList>
    </citation>
    <scope>IDENTIFICATION</scope>
    <source>
        <tissue evidence="1">Whole insect</tissue>
    </source>
</reference>
<accession>A0A6P7H798</accession>
<proteinExistence type="predicted"/>
<evidence type="ECO:0000313" key="1">
    <source>
        <dbReference type="RefSeq" id="XP_028154437.1"/>
    </source>
</evidence>
<sequence length="115" mass="13877">MVNKCSSTVQHIVECYRNENRVENKSRLAPNKIFTDREERWILREIANNPKKVYQNCEVRWKGSLKKDVTPKQLDEYYEKIIYTAELLEINLISQRNMRTRLVFAREHVNKDSNF</sequence>
<protein>
    <submittedName>
        <fullName evidence="1">Uncharacterized protein LOC114347994</fullName>
    </submittedName>
</protein>